<reference evidence="2 3" key="1">
    <citation type="submission" date="2024-06" db="EMBL/GenBank/DDBJ databases">
        <title>The Natural Products Discovery Center: Release of the First 8490 Sequenced Strains for Exploring Actinobacteria Biosynthetic Diversity.</title>
        <authorList>
            <person name="Kalkreuter E."/>
            <person name="Kautsar S.A."/>
            <person name="Yang D."/>
            <person name="Bader C.D."/>
            <person name="Teijaro C.N."/>
            <person name="Fluegel L."/>
            <person name="Davis C.M."/>
            <person name="Simpson J.R."/>
            <person name="Lauterbach L."/>
            <person name="Steele A.D."/>
            <person name="Gui C."/>
            <person name="Meng S."/>
            <person name="Li G."/>
            <person name="Viehrig K."/>
            <person name="Ye F."/>
            <person name="Su P."/>
            <person name="Kiefer A.F."/>
            <person name="Nichols A."/>
            <person name="Cepeda A.J."/>
            <person name="Yan W."/>
            <person name="Fan B."/>
            <person name="Jiang Y."/>
            <person name="Adhikari A."/>
            <person name="Zheng C.-J."/>
            <person name="Schuster L."/>
            <person name="Cowan T.M."/>
            <person name="Smanski M.J."/>
            <person name="Chevrette M.G."/>
            <person name="De Carvalho L.P.S."/>
            <person name="Shen B."/>
        </authorList>
    </citation>
    <scope>NUCLEOTIDE SEQUENCE [LARGE SCALE GENOMIC DNA]</scope>
    <source>
        <strain evidence="2 3">NPDC001694</strain>
    </source>
</reference>
<protein>
    <submittedName>
        <fullName evidence="2">Uncharacterized protein</fullName>
    </submittedName>
</protein>
<sequence>MLRRFDAVTRADKCRERRNTVVHAIYIPDESGTGSAALNPVRKNIGYRSIAIGVEEMEQLADDIAVLRDDLFRVGWNATVAKQTGADPIQPRQPGDTVNGGNV</sequence>
<organism evidence="2 3">
    <name type="scientific">Streptomyces sp. 900105755</name>
    <dbReference type="NCBI Taxonomy" id="3154389"/>
    <lineage>
        <taxon>Bacteria</taxon>
        <taxon>Bacillati</taxon>
        <taxon>Actinomycetota</taxon>
        <taxon>Actinomycetes</taxon>
        <taxon>Kitasatosporales</taxon>
        <taxon>Streptomycetaceae</taxon>
        <taxon>Streptomyces</taxon>
    </lineage>
</organism>
<gene>
    <name evidence="2" type="ORF">ABT211_30055</name>
</gene>
<proteinExistence type="predicted"/>
<dbReference type="RefSeq" id="WP_351959896.1">
    <property type="nucleotide sequence ID" value="NZ_JBEOZM010000016.1"/>
</dbReference>
<evidence type="ECO:0000313" key="2">
    <source>
        <dbReference type="EMBL" id="MER6271504.1"/>
    </source>
</evidence>
<evidence type="ECO:0000256" key="1">
    <source>
        <dbReference type="SAM" id="MobiDB-lite"/>
    </source>
</evidence>
<feature type="region of interest" description="Disordered" evidence="1">
    <location>
        <begin position="83"/>
        <end position="103"/>
    </location>
</feature>
<keyword evidence="3" id="KW-1185">Reference proteome</keyword>
<accession>A0ABV1TPB2</accession>
<dbReference type="EMBL" id="JBEOZM010000016">
    <property type="protein sequence ID" value="MER6271504.1"/>
    <property type="molecule type" value="Genomic_DNA"/>
</dbReference>
<dbReference type="Proteomes" id="UP001490365">
    <property type="component" value="Unassembled WGS sequence"/>
</dbReference>
<name>A0ABV1TPB2_9ACTN</name>
<comment type="caution">
    <text evidence="2">The sequence shown here is derived from an EMBL/GenBank/DDBJ whole genome shotgun (WGS) entry which is preliminary data.</text>
</comment>
<evidence type="ECO:0000313" key="3">
    <source>
        <dbReference type="Proteomes" id="UP001490365"/>
    </source>
</evidence>